<keyword evidence="9" id="KW-1185">Reference proteome</keyword>
<name>A0A915JGP2_ROMCU</name>
<sequence length="367" mass="43039">MPTKVDKSAFELKNFNPVTRFIVKIVCWIPVLFVLAILTWAYYAYTVELTILLVKNLLQQIFYLIFFNIFFILLLWSYVKTVFSSSAKVPDQFRLNFSQFNEYSTASPDRQKIILEEFSVNLHISMRCFKTDSIRFCDECEAIKPDRAHHCSICGSCLLKMDHHCPWVNNCVHWNNYKYFVLFLGYAVLFCTYVFSTVLPYCILVWSRMYDDDDDFNFIEKRRLHILFLVFASALFAVSVGVIFFYHLFLTFKNRTTMESCYHPIFKFGAKKNGFDMGFAKNYKQVFGPLSLFAFLPVATTPGDGIRFPLKYQQLELDQALKCEEPKKDQEYENNHQQPELFEVDEQKIFSNSAKQAVANVDSNYVS</sequence>
<keyword evidence="5 7" id="KW-0472">Membrane</keyword>
<accession>A0A915JGP2</accession>
<evidence type="ECO:0000256" key="4">
    <source>
        <dbReference type="ARBA" id="ARBA00022989"/>
    </source>
</evidence>
<evidence type="ECO:0000313" key="9">
    <source>
        <dbReference type="Proteomes" id="UP000887565"/>
    </source>
</evidence>
<dbReference type="OMA" id="YTYFKVI"/>
<protein>
    <recommendedName>
        <fullName evidence="7">Palmitoyltransferase</fullName>
        <ecNumber evidence="7">2.3.1.225</ecNumber>
    </recommendedName>
</protein>
<dbReference type="AlphaFoldDB" id="A0A915JGP2"/>
<evidence type="ECO:0000256" key="6">
    <source>
        <dbReference type="ARBA" id="ARBA00023315"/>
    </source>
</evidence>
<keyword evidence="6 7" id="KW-0012">Acyltransferase</keyword>
<keyword evidence="3 7" id="KW-0812">Transmembrane</keyword>
<evidence type="ECO:0000259" key="8">
    <source>
        <dbReference type="Pfam" id="PF01529"/>
    </source>
</evidence>
<evidence type="ECO:0000256" key="2">
    <source>
        <dbReference type="ARBA" id="ARBA00022679"/>
    </source>
</evidence>
<dbReference type="GO" id="GO:0016020">
    <property type="term" value="C:membrane"/>
    <property type="evidence" value="ECO:0007669"/>
    <property type="project" value="UniProtKB-SubCell"/>
</dbReference>
<proteinExistence type="inferred from homology"/>
<keyword evidence="4 7" id="KW-1133">Transmembrane helix</keyword>
<dbReference type="EC" id="2.3.1.225" evidence="7"/>
<organism evidence="9 10">
    <name type="scientific">Romanomermis culicivorax</name>
    <name type="common">Nematode worm</name>
    <dbReference type="NCBI Taxonomy" id="13658"/>
    <lineage>
        <taxon>Eukaryota</taxon>
        <taxon>Metazoa</taxon>
        <taxon>Ecdysozoa</taxon>
        <taxon>Nematoda</taxon>
        <taxon>Enoplea</taxon>
        <taxon>Dorylaimia</taxon>
        <taxon>Mermithida</taxon>
        <taxon>Mermithoidea</taxon>
        <taxon>Mermithidae</taxon>
        <taxon>Romanomermis</taxon>
    </lineage>
</organism>
<dbReference type="Proteomes" id="UP000887565">
    <property type="component" value="Unplaced"/>
</dbReference>
<evidence type="ECO:0000256" key="1">
    <source>
        <dbReference type="ARBA" id="ARBA00004141"/>
    </source>
</evidence>
<dbReference type="WBParaSite" id="nRc.2.0.1.t24898-RA">
    <property type="protein sequence ID" value="nRc.2.0.1.t24898-RA"/>
    <property type="gene ID" value="nRc.2.0.1.g24898"/>
</dbReference>
<feature type="transmembrane region" description="Helical" evidence="7">
    <location>
        <begin position="179"/>
        <end position="206"/>
    </location>
</feature>
<comment type="catalytic activity">
    <reaction evidence="7">
        <text>L-cysteinyl-[protein] + hexadecanoyl-CoA = S-hexadecanoyl-L-cysteinyl-[protein] + CoA</text>
        <dbReference type="Rhea" id="RHEA:36683"/>
        <dbReference type="Rhea" id="RHEA-COMP:10131"/>
        <dbReference type="Rhea" id="RHEA-COMP:11032"/>
        <dbReference type="ChEBI" id="CHEBI:29950"/>
        <dbReference type="ChEBI" id="CHEBI:57287"/>
        <dbReference type="ChEBI" id="CHEBI:57379"/>
        <dbReference type="ChEBI" id="CHEBI:74151"/>
        <dbReference type="EC" id="2.3.1.225"/>
    </reaction>
</comment>
<comment type="subcellular location">
    <subcellularLocation>
        <location evidence="1">Membrane</location>
        <topology evidence="1">Multi-pass membrane protein</topology>
    </subcellularLocation>
</comment>
<feature type="transmembrane region" description="Helical" evidence="7">
    <location>
        <begin position="57"/>
        <end position="79"/>
    </location>
</feature>
<keyword evidence="2 7" id="KW-0808">Transferase</keyword>
<feature type="transmembrane region" description="Helical" evidence="7">
    <location>
        <begin position="21"/>
        <end position="45"/>
    </location>
</feature>
<dbReference type="GO" id="GO:0019706">
    <property type="term" value="F:protein-cysteine S-palmitoyltransferase activity"/>
    <property type="evidence" value="ECO:0007669"/>
    <property type="project" value="UniProtKB-EC"/>
</dbReference>
<evidence type="ECO:0000256" key="5">
    <source>
        <dbReference type="ARBA" id="ARBA00023136"/>
    </source>
</evidence>
<dbReference type="PANTHER" id="PTHR12246">
    <property type="entry name" value="PALMITOYLTRANSFERASE ZDHHC16"/>
    <property type="match status" value="1"/>
</dbReference>
<dbReference type="PROSITE" id="PS50216">
    <property type="entry name" value="DHHC"/>
    <property type="match status" value="1"/>
</dbReference>
<reference evidence="10" key="1">
    <citation type="submission" date="2022-11" db="UniProtKB">
        <authorList>
            <consortium name="WormBaseParasite"/>
        </authorList>
    </citation>
    <scope>IDENTIFICATION</scope>
</reference>
<comment type="domain">
    <text evidence="7">The DHHC domain is required for palmitoyltransferase activity.</text>
</comment>
<dbReference type="InterPro" id="IPR039859">
    <property type="entry name" value="PFA4/ZDH16/20/ERF2-like"/>
</dbReference>
<dbReference type="Pfam" id="PF01529">
    <property type="entry name" value="DHHC"/>
    <property type="match status" value="1"/>
</dbReference>
<feature type="transmembrane region" description="Helical" evidence="7">
    <location>
        <begin position="226"/>
        <end position="249"/>
    </location>
</feature>
<evidence type="ECO:0000256" key="3">
    <source>
        <dbReference type="ARBA" id="ARBA00022692"/>
    </source>
</evidence>
<evidence type="ECO:0000256" key="7">
    <source>
        <dbReference type="RuleBase" id="RU079119"/>
    </source>
</evidence>
<feature type="domain" description="Palmitoyltransferase DHHC" evidence="8">
    <location>
        <begin position="131"/>
        <end position="261"/>
    </location>
</feature>
<evidence type="ECO:0000313" key="10">
    <source>
        <dbReference type="WBParaSite" id="nRc.2.0.1.t24898-RA"/>
    </source>
</evidence>
<comment type="similarity">
    <text evidence="7">Belongs to the DHHC palmitoyltransferase family.</text>
</comment>
<dbReference type="InterPro" id="IPR001594">
    <property type="entry name" value="Palmitoyltrfase_DHHC"/>
</dbReference>